<dbReference type="RefSeq" id="XP_071939818.1">
    <property type="nucleotide sequence ID" value="XM_072083717.1"/>
</dbReference>
<keyword evidence="3" id="KW-1185">Reference proteome</keyword>
<protein>
    <recommendedName>
        <fullName evidence="5">Chromo domain-containing protein</fullName>
    </recommendedName>
</protein>
<evidence type="ECO:0000313" key="4">
    <source>
        <dbReference type="RefSeq" id="XP_071939818.1"/>
    </source>
</evidence>
<dbReference type="SUPFAM" id="SSF54160">
    <property type="entry name" value="Chromo domain-like"/>
    <property type="match status" value="1"/>
</dbReference>
<dbReference type="Pfam" id="PF00385">
    <property type="entry name" value="Chromo"/>
    <property type="match status" value="1"/>
</dbReference>
<feature type="domain" description="Chromo" evidence="1">
    <location>
        <begin position="107"/>
        <end position="149"/>
    </location>
</feature>
<proteinExistence type="predicted"/>
<accession>A0ABM4X710</accession>
<sequence length="153" mass="17405">MKQIADVRRSDREFTVGDMVYVKLHPYKQHSLKSSSCQKLAPRYFGPFPVIERIGKVAYKLQLPDHARIHPTFHVSLLKKKIGSQPVAPHVPAAINDQGQLLVEPVVILDRRIAKKGNQAATQVLVQWSNSFPEDATWEFLHDLKQKFPAFSP</sequence>
<evidence type="ECO:0000259" key="1">
    <source>
        <dbReference type="Pfam" id="PF00385"/>
    </source>
</evidence>
<organism evidence="3 4">
    <name type="scientific">Coffea arabica</name>
    <name type="common">Arabian coffee</name>
    <dbReference type="NCBI Taxonomy" id="13443"/>
    <lineage>
        <taxon>Eukaryota</taxon>
        <taxon>Viridiplantae</taxon>
        <taxon>Streptophyta</taxon>
        <taxon>Embryophyta</taxon>
        <taxon>Tracheophyta</taxon>
        <taxon>Spermatophyta</taxon>
        <taxon>Magnoliopsida</taxon>
        <taxon>eudicotyledons</taxon>
        <taxon>Gunneridae</taxon>
        <taxon>Pentapetalae</taxon>
        <taxon>asterids</taxon>
        <taxon>lamiids</taxon>
        <taxon>Gentianales</taxon>
        <taxon>Rubiaceae</taxon>
        <taxon>Ixoroideae</taxon>
        <taxon>Gardenieae complex</taxon>
        <taxon>Bertiereae - Coffeeae clade</taxon>
        <taxon>Coffeeae</taxon>
        <taxon>Coffea</taxon>
    </lineage>
</organism>
<dbReference type="GeneID" id="140038379"/>
<dbReference type="InterPro" id="IPR016197">
    <property type="entry name" value="Chromo-like_dom_sf"/>
</dbReference>
<dbReference type="InterPro" id="IPR056924">
    <property type="entry name" value="SH3_Tf2-1"/>
</dbReference>
<dbReference type="Proteomes" id="UP001652660">
    <property type="component" value="Chromosome 3e"/>
</dbReference>
<evidence type="ECO:0000313" key="3">
    <source>
        <dbReference type="Proteomes" id="UP001652660"/>
    </source>
</evidence>
<reference evidence="4" key="1">
    <citation type="submission" date="2025-08" db="UniProtKB">
        <authorList>
            <consortium name="RefSeq"/>
        </authorList>
    </citation>
    <scope>IDENTIFICATION</scope>
    <source>
        <tissue evidence="4">Leaves</tissue>
    </source>
</reference>
<dbReference type="InterPro" id="IPR023780">
    <property type="entry name" value="Chromo_domain"/>
</dbReference>
<dbReference type="PANTHER" id="PTHR46148">
    <property type="entry name" value="CHROMO DOMAIN-CONTAINING PROTEIN"/>
    <property type="match status" value="1"/>
</dbReference>
<dbReference type="PANTHER" id="PTHR46148:SF52">
    <property type="entry name" value="OS04G0603800 PROTEIN"/>
    <property type="match status" value="1"/>
</dbReference>
<feature type="domain" description="Tf2-1-like SH3-like" evidence="2">
    <location>
        <begin position="17"/>
        <end position="81"/>
    </location>
</feature>
<evidence type="ECO:0008006" key="5">
    <source>
        <dbReference type="Google" id="ProtNLM"/>
    </source>
</evidence>
<gene>
    <name evidence="4" type="primary">LOC140038379</name>
</gene>
<dbReference type="Pfam" id="PF24626">
    <property type="entry name" value="SH3_Tf2-1"/>
    <property type="match status" value="1"/>
</dbReference>
<evidence type="ECO:0000259" key="2">
    <source>
        <dbReference type="Pfam" id="PF24626"/>
    </source>
</evidence>
<name>A0ABM4X710_COFAR</name>